<dbReference type="InterPro" id="IPR009923">
    <property type="entry name" value="Dodecin"/>
</dbReference>
<dbReference type="InterPro" id="IPR025543">
    <property type="entry name" value="Dodecin-like"/>
</dbReference>
<dbReference type="RefSeq" id="WP_062146694.1">
    <property type="nucleotide sequence ID" value="NZ_KQ947986.1"/>
</dbReference>
<gene>
    <name evidence="1" type="ORF">AQI70_10020</name>
</gene>
<protein>
    <submittedName>
        <fullName evidence="1">Dodecin family protein</fullName>
    </submittedName>
</protein>
<dbReference type="EMBL" id="LMWJ01000006">
    <property type="protein sequence ID" value="KUM79175.1"/>
    <property type="molecule type" value="Genomic_DNA"/>
</dbReference>
<dbReference type="PANTHER" id="PTHR39324">
    <property type="entry name" value="CALCIUM DODECIN"/>
    <property type="match status" value="1"/>
</dbReference>
<dbReference type="NCBIfam" id="NF043052">
    <property type="entry name" value="DodecBact"/>
    <property type="match status" value="1"/>
</dbReference>
<dbReference type="InterPro" id="IPR050049">
    <property type="entry name" value="Dodecin_bact"/>
</dbReference>
<reference evidence="1 2" key="1">
    <citation type="submission" date="2015-10" db="EMBL/GenBank/DDBJ databases">
        <title>Draft genome sequence of Streptomyces curacoi DSM 40107, type strain for the species Streptomyces curacoi.</title>
        <authorList>
            <person name="Ruckert C."/>
            <person name="Winkler A."/>
            <person name="Kalinowski J."/>
            <person name="Kampfer P."/>
            <person name="Glaeser S."/>
        </authorList>
    </citation>
    <scope>NUCLEOTIDE SEQUENCE [LARGE SCALE GENOMIC DNA]</scope>
    <source>
        <strain evidence="1 2">DSM 40107</strain>
    </source>
</reference>
<dbReference type="PANTHER" id="PTHR39324:SF1">
    <property type="entry name" value="CALCIUM DODECIN"/>
    <property type="match status" value="1"/>
</dbReference>
<dbReference type="Pfam" id="PF07311">
    <property type="entry name" value="Dodecin"/>
    <property type="match status" value="1"/>
</dbReference>
<accession>A0A124H5B8</accession>
<keyword evidence="2" id="KW-1185">Reference proteome</keyword>
<sequence length="71" mass="8030">MSNHTYRVTDIVGTSPEGVDQAIRNGIARASQTLRNLDWFEVTEVRGQLDNGQIAHWQVTMKVGFRLEDAE</sequence>
<dbReference type="AlphaFoldDB" id="A0A124H5B8"/>
<dbReference type="OrthoDB" id="9805889at2"/>
<dbReference type="InterPro" id="IPR036694">
    <property type="entry name" value="Dodecin-like_sf"/>
</dbReference>
<proteinExistence type="predicted"/>
<organism evidence="1 2">
    <name type="scientific">Streptomyces curacoi</name>
    <dbReference type="NCBI Taxonomy" id="146536"/>
    <lineage>
        <taxon>Bacteria</taxon>
        <taxon>Bacillati</taxon>
        <taxon>Actinomycetota</taxon>
        <taxon>Actinomycetes</taxon>
        <taxon>Kitasatosporales</taxon>
        <taxon>Streptomycetaceae</taxon>
        <taxon>Streptomyces</taxon>
    </lineage>
</organism>
<evidence type="ECO:0000313" key="2">
    <source>
        <dbReference type="Proteomes" id="UP000054024"/>
    </source>
</evidence>
<dbReference type="SUPFAM" id="SSF89807">
    <property type="entry name" value="Dodecin-like"/>
    <property type="match status" value="1"/>
</dbReference>
<dbReference type="STRING" id="146536.AQI70_10020"/>
<dbReference type="Gene3D" id="3.30.1660.10">
    <property type="entry name" value="Flavin-binding protein dodecin"/>
    <property type="match status" value="1"/>
</dbReference>
<evidence type="ECO:0000313" key="1">
    <source>
        <dbReference type="EMBL" id="KUM79175.1"/>
    </source>
</evidence>
<comment type="caution">
    <text evidence="1">The sequence shown here is derived from an EMBL/GenBank/DDBJ whole genome shotgun (WGS) entry which is preliminary data.</text>
</comment>
<name>A0A124H5B8_9ACTN</name>
<dbReference type="Proteomes" id="UP000054024">
    <property type="component" value="Unassembled WGS sequence"/>
</dbReference>